<accession>A0ABY8UP97</accession>
<evidence type="ECO:0000313" key="2">
    <source>
        <dbReference type="Proteomes" id="UP001244341"/>
    </source>
</evidence>
<reference evidence="1 2" key="1">
    <citation type="submission" date="2023-05" db="EMBL/GenBank/DDBJ databases">
        <title>A 100% complete, gapless, phased diploid assembly of the Scenedesmus obliquus UTEX 3031 genome.</title>
        <authorList>
            <person name="Biondi T.C."/>
            <person name="Hanschen E.R."/>
            <person name="Kwon T."/>
            <person name="Eng W."/>
            <person name="Kruse C.P.S."/>
            <person name="Koehler S.I."/>
            <person name="Kunde Y."/>
            <person name="Gleasner C.D."/>
            <person name="You Mak K.T."/>
            <person name="Polle J."/>
            <person name="Hovde B.T."/>
            <person name="Starkenburg S.R."/>
        </authorList>
    </citation>
    <scope>NUCLEOTIDE SEQUENCE [LARGE SCALE GENOMIC DNA]</scope>
    <source>
        <strain evidence="1 2">DOE0152z</strain>
    </source>
</reference>
<sequence length="64" mass="7078">MCSMLQWASGSMLRRPTVGLSASDHLVFKASLAVNCYGCRKIANGHNWRMTQPINGRPLQLGVF</sequence>
<proteinExistence type="predicted"/>
<keyword evidence="2" id="KW-1185">Reference proteome</keyword>
<dbReference type="Proteomes" id="UP001244341">
    <property type="component" value="Chromosome 15b"/>
</dbReference>
<organism evidence="1 2">
    <name type="scientific">Tetradesmus obliquus</name>
    <name type="common">Green alga</name>
    <name type="synonym">Acutodesmus obliquus</name>
    <dbReference type="NCBI Taxonomy" id="3088"/>
    <lineage>
        <taxon>Eukaryota</taxon>
        <taxon>Viridiplantae</taxon>
        <taxon>Chlorophyta</taxon>
        <taxon>core chlorophytes</taxon>
        <taxon>Chlorophyceae</taxon>
        <taxon>CS clade</taxon>
        <taxon>Sphaeropleales</taxon>
        <taxon>Scenedesmaceae</taxon>
        <taxon>Tetradesmus</taxon>
    </lineage>
</organism>
<dbReference type="EMBL" id="CP126222">
    <property type="protein sequence ID" value="WIA22789.1"/>
    <property type="molecule type" value="Genomic_DNA"/>
</dbReference>
<gene>
    <name evidence="1" type="ORF">OEZ85_001185</name>
</gene>
<protein>
    <submittedName>
        <fullName evidence="1">Uncharacterized protein</fullName>
    </submittedName>
</protein>
<evidence type="ECO:0000313" key="1">
    <source>
        <dbReference type="EMBL" id="WIA22789.1"/>
    </source>
</evidence>
<name>A0ABY8UP97_TETOB</name>